<dbReference type="Proteomes" id="UP001142393">
    <property type="component" value="Unassembled WGS sequence"/>
</dbReference>
<evidence type="ECO:0000313" key="2">
    <source>
        <dbReference type="Proteomes" id="UP001142393"/>
    </source>
</evidence>
<comment type="caution">
    <text evidence="1">The sequence shown here is derived from an EMBL/GenBank/DDBJ whole genome shotgun (WGS) entry which is preliminary data.</text>
</comment>
<sequence>MLPIPFLSVIATIIDVVILGYCPFESLRSRLVGILLRPAGCFKRWVSTLEIVPRIKHFVCCAWGRLVSFCVTLRR</sequence>
<organism evidence="1 2">
    <name type="scientific">Lentinula detonsa</name>
    <dbReference type="NCBI Taxonomy" id="2804962"/>
    <lineage>
        <taxon>Eukaryota</taxon>
        <taxon>Fungi</taxon>
        <taxon>Dikarya</taxon>
        <taxon>Basidiomycota</taxon>
        <taxon>Agaricomycotina</taxon>
        <taxon>Agaricomycetes</taxon>
        <taxon>Agaricomycetidae</taxon>
        <taxon>Agaricales</taxon>
        <taxon>Marasmiineae</taxon>
        <taxon>Omphalotaceae</taxon>
        <taxon>Lentinula</taxon>
    </lineage>
</organism>
<accession>A0A9W8P4A1</accession>
<dbReference type="AlphaFoldDB" id="A0A9W8P4A1"/>
<evidence type="ECO:0000313" key="1">
    <source>
        <dbReference type="EMBL" id="KAJ3746425.1"/>
    </source>
</evidence>
<dbReference type="EMBL" id="JANVFU010000004">
    <property type="protein sequence ID" value="KAJ3746425.1"/>
    <property type="molecule type" value="Genomic_DNA"/>
</dbReference>
<reference evidence="1 2" key="1">
    <citation type="journal article" date="2023" name="Proc. Natl. Acad. Sci. U.S.A.">
        <title>A global phylogenomic analysis of the shiitake genus Lentinula.</title>
        <authorList>
            <person name="Sierra-Patev S."/>
            <person name="Min B."/>
            <person name="Naranjo-Ortiz M."/>
            <person name="Looney B."/>
            <person name="Konkel Z."/>
            <person name="Slot J.C."/>
            <person name="Sakamoto Y."/>
            <person name="Steenwyk J.L."/>
            <person name="Rokas A."/>
            <person name="Carro J."/>
            <person name="Camarero S."/>
            <person name="Ferreira P."/>
            <person name="Molpeceres G."/>
            <person name="Ruiz-Duenas F.J."/>
            <person name="Serrano A."/>
            <person name="Henrissat B."/>
            <person name="Drula E."/>
            <person name="Hughes K.W."/>
            <person name="Mata J.L."/>
            <person name="Ishikawa N.K."/>
            <person name="Vargas-Isla R."/>
            <person name="Ushijima S."/>
            <person name="Smith C.A."/>
            <person name="Donoghue J."/>
            <person name="Ahrendt S."/>
            <person name="Andreopoulos W."/>
            <person name="He G."/>
            <person name="LaButti K."/>
            <person name="Lipzen A."/>
            <person name="Ng V."/>
            <person name="Riley R."/>
            <person name="Sandor L."/>
            <person name="Barry K."/>
            <person name="Martinez A.T."/>
            <person name="Xiao Y."/>
            <person name="Gibbons J.G."/>
            <person name="Terashima K."/>
            <person name="Grigoriev I.V."/>
            <person name="Hibbett D."/>
        </authorList>
    </citation>
    <scope>NUCLEOTIDE SEQUENCE [LARGE SCALE GENOMIC DNA]</scope>
    <source>
        <strain evidence="1 2">TFB7810</strain>
    </source>
</reference>
<proteinExistence type="predicted"/>
<name>A0A9W8P4A1_9AGAR</name>
<gene>
    <name evidence="1" type="ORF">DFH05DRAFT_944578</name>
</gene>
<keyword evidence="2" id="KW-1185">Reference proteome</keyword>
<protein>
    <submittedName>
        <fullName evidence="1">Uncharacterized protein</fullName>
    </submittedName>
</protein>